<feature type="transmembrane region" description="Helical" evidence="1">
    <location>
        <begin position="197"/>
        <end position="223"/>
    </location>
</feature>
<feature type="transmembrane region" description="Helical" evidence="1">
    <location>
        <begin position="147"/>
        <end position="166"/>
    </location>
</feature>
<feature type="transmembrane region" description="Helical" evidence="1">
    <location>
        <begin position="73"/>
        <end position="94"/>
    </location>
</feature>
<proteinExistence type="predicted"/>
<protein>
    <submittedName>
        <fullName evidence="2">Membrane protein</fullName>
    </submittedName>
</protein>
<accession>A0A0F4QMX6</accession>
<evidence type="ECO:0000313" key="2">
    <source>
        <dbReference type="EMBL" id="KJZ07987.1"/>
    </source>
</evidence>
<organism evidence="2 3">
    <name type="scientific">Pseudoalteromonas rubra</name>
    <dbReference type="NCBI Taxonomy" id="43658"/>
    <lineage>
        <taxon>Bacteria</taxon>
        <taxon>Pseudomonadati</taxon>
        <taxon>Pseudomonadota</taxon>
        <taxon>Gammaproteobacteria</taxon>
        <taxon>Alteromonadales</taxon>
        <taxon>Pseudoalteromonadaceae</taxon>
        <taxon>Pseudoalteromonas</taxon>
    </lineage>
</organism>
<feature type="transmembrane region" description="Helical" evidence="1">
    <location>
        <begin position="31"/>
        <end position="52"/>
    </location>
</feature>
<sequence length="357" mass="39457">MDSTSTPAAAEAASHSTPSQLQFTGNGKEYFGIWIVNMLLTLVTLGIYSAWATVRTKQYFYGHTLLDGHRFDYLATPIQILKGRLLAVGLFVIYSVVSSYFPLVGAIMAFALVLLVPWMINQGLKFSMRMTRYRNIRFAFKGNLGEAMVNFVVLPFVSIFTLYLLMPWVLKRIDAYIHSNIRYGDKPVQVQLEGKEYYAAALLVMLLGILVMMLLGLAFKLAGGINMNPDELGSVNFGMFLIVPLYLFVISALQGIYQALIRNHILNNAQIEDVAEFKSTLAPQRYALILATNAMAIVLTAGLAFPWAKVRKVKALAQATQVVVLPGADQVLDTAQQADSSFAEEAANVFDVDISLT</sequence>
<feature type="transmembrane region" description="Helical" evidence="1">
    <location>
        <begin position="100"/>
        <end position="120"/>
    </location>
</feature>
<keyword evidence="1" id="KW-0812">Transmembrane</keyword>
<dbReference type="AlphaFoldDB" id="A0A0F4QMX6"/>
<evidence type="ECO:0000313" key="3">
    <source>
        <dbReference type="Proteomes" id="UP000033452"/>
    </source>
</evidence>
<comment type="caution">
    <text evidence="2">The sequence shown here is derived from an EMBL/GenBank/DDBJ whole genome shotgun (WGS) entry which is preliminary data.</text>
</comment>
<feature type="transmembrane region" description="Helical" evidence="1">
    <location>
        <begin position="286"/>
        <end position="308"/>
    </location>
</feature>
<dbReference type="Proteomes" id="UP000033452">
    <property type="component" value="Unassembled WGS sequence"/>
</dbReference>
<dbReference type="RefSeq" id="WP_046005626.1">
    <property type="nucleotide sequence ID" value="NZ_JXYA01000031.1"/>
</dbReference>
<keyword evidence="1" id="KW-1133">Transmembrane helix</keyword>
<keyword evidence="3" id="KW-1185">Reference proteome</keyword>
<dbReference type="Pfam" id="PF05987">
    <property type="entry name" value="DUF898"/>
    <property type="match status" value="1"/>
</dbReference>
<dbReference type="InterPro" id="IPR010295">
    <property type="entry name" value="DUF898"/>
</dbReference>
<feature type="transmembrane region" description="Helical" evidence="1">
    <location>
        <begin position="235"/>
        <end position="257"/>
    </location>
</feature>
<dbReference type="OrthoDB" id="9765721at2"/>
<name>A0A0F4QMX6_9GAMM</name>
<evidence type="ECO:0000256" key="1">
    <source>
        <dbReference type="SAM" id="Phobius"/>
    </source>
</evidence>
<keyword evidence="1" id="KW-0472">Membrane</keyword>
<reference evidence="2 3" key="1">
    <citation type="journal article" date="2015" name="BMC Genomics">
        <title>Genome mining reveals unlocked bioactive potential of marine Gram-negative bacteria.</title>
        <authorList>
            <person name="Machado H."/>
            <person name="Sonnenschein E.C."/>
            <person name="Melchiorsen J."/>
            <person name="Gram L."/>
        </authorList>
    </citation>
    <scope>NUCLEOTIDE SEQUENCE [LARGE SCALE GENOMIC DNA]</scope>
    <source>
        <strain evidence="2 3">S2471</strain>
    </source>
</reference>
<dbReference type="PATRIC" id="fig|43658.5.peg.2994"/>
<dbReference type="EMBL" id="JXYA01000031">
    <property type="protein sequence ID" value="KJZ07987.1"/>
    <property type="molecule type" value="Genomic_DNA"/>
</dbReference>
<gene>
    <name evidence="2" type="ORF">TW77_14160</name>
</gene>